<feature type="signal peptide" evidence="1">
    <location>
        <begin position="1"/>
        <end position="26"/>
    </location>
</feature>
<keyword evidence="3" id="KW-1185">Reference proteome</keyword>
<dbReference type="AlphaFoldDB" id="A0A4P9XG43"/>
<evidence type="ECO:0000313" key="3">
    <source>
        <dbReference type="Proteomes" id="UP000271241"/>
    </source>
</evidence>
<accession>A0A4P9XG43</accession>
<evidence type="ECO:0000313" key="2">
    <source>
        <dbReference type="EMBL" id="RKP04595.1"/>
    </source>
</evidence>
<gene>
    <name evidence="2" type="ORF">THASP1DRAFT_26806</name>
</gene>
<name>A0A4P9XG43_9FUNG</name>
<organism evidence="2 3">
    <name type="scientific">Thamnocephalis sphaerospora</name>
    <dbReference type="NCBI Taxonomy" id="78915"/>
    <lineage>
        <taxon>Eukaryota</taxon>
        <taxon>Fungi</taxon>
        <taxon>Fungi incertae sedis</taxon>
        <taxon>Zoopagomycota</taxon>
        <taxon>Zoopagomycotina</taxon>
        <taxon>Zoopagomycetes</taxon>
        <taxon>Zoopagales</taxon>
        <taxon>Sigmoideomycetaceae</taxon>
        <taxon>Thamnocephalis</taxon>
    </lineage>
</organism>
<evidence type="ECO:0000256" key="1">
    <source>
        <dbReference type="SAM" id="SignalP"/>
    </source>
</evidence>
<dbReference type="Proteomes" id="UP000271241">
    <property type="component" value="Unassembled WGS sequence"/>
</dbReference>
<sequence length="203" mass="22405">MRFTSLLGTTVAAMAGLASVNPFANAALFWGASSVPPANPNAAALSLVNNDMFVLYPEFHYKTLYGVRAARTNDTQKRVVYINIPQGVSQTRQTIDITYRDNEKVPSVAIFTKYAQDGVRIVETRTLQMRFSNTRQRIESYEIINSDHTRTQVTMKYDLLSSSGTMMIQNLSTRFSGTLPGAKAWSGSEFGLRASSSTAPKTN</sequence>
<protein>
    <submittedName>
        <fullName evidence="2">Uncharacterized protein</fullName>
    </submittedName>
</protein>
<proteinExistence type="predicted"/>
<keyword evidence="1" id="KW-0732">Signal</keyword>
<reference evidence="3" key="1">
    <citation type="journal article" date="2018" name="Nat. Microbiol.">
        <title>Leveraging single-cell genomics to expand the fungal tree of life.</title>
        <authorList>
            <person name="Ahrendt S.R."/>
            <person name="Quandt C.A."/>
            <person name="Ciobanu D."/>
            <person name="Clum A."/>
            <person name="Salamov A."/>
            <person name="Andreopoulos B."/>
            <person name="Cheng J.F."/>
            <person name="Woyke T."/>
            <person name="Pelin A."/>
            <person name="Henrissat B."/>
            <person name="Reynolds N.K."/>
            <person name="Benny G.L."/>
            <person name="Smith M.E."/>
            <person name="James T.Y."/>
            <person name="Grigoriev I.V."/>
        </authorList>
    </citation>
    <scope>NUCLEOTIDE SEQUENCE [LARGE SCALE GENOMIC DNA]</scope>
    <source>
        <strain evidence="3">RSA 1356</strain>
    </source>
</reference>
<dbReference type="EMBL" id="KZ993599">
    <property type="protein sequence ID" value="RKP04595.1"/>
    <property type="molecule type" value="Genomic_DNA"/>
</dbReference>
<feature type="chain" id="PRO_5020718239" evidence="1">
    <location>
        <begin position="27"/>
        <end position="203"/>
    </location>
</feature>